<feature type="compositionally biased region" description="Acidic residues" evidence="6">
    <location>
        <begin position="376"/>
        <end position="385"/>
    </location>
</feature>
<feature type="transmembrane region" description="Helical" evidence="7">
    <location>
        <begin position="962"/>
        <end position="980"/>
    </location>
</feature>
<keyword evidence="5" id="KW-0325">Glycoprotein</keyword>
<feature type="transmembrane region" description="Helical" evidence="7">
    <location>
        <begin position="852"/>
        <end position="875"/>
    </location>
</feature>
<evidence type="ECO:0000256" key="2">
    <source>
        <dbReference type="ARBA" id="ARBA00022692"/>
    </source>
</evidence>
<organism evidence="9 10">
    <name type="scientific">Temnothorax longispinosus</name>
    <dbReference type="NCBI Taxonomy" id="300112"/>
    <lineage>
        <taxon>Eukaryota</taxon>
        <taxon>Metazoa</taxon>
        <taxon>Ecdysozoa</taxon>
        <taxon>Arthropoda</taxon>
        <taxon>Hexapoda</taxon>
        <taxon>Insecta</taxon>
        <taxon>Pterygota</taxon>
        <taxon>Neoptera</taxon>
        <taxon>Endopterygota</taxon>
        <taxon>Hymenoptera</taxon>
        <taxon>Apocrita</taxon>
        <taxon>Aculeata</taxon>
        <taxon>Formicoidea</taxon>
        <taxon>Formicidae</taxon>
        <taxon>Myrmicinae</taxon>
        <taxon>Temnothorax</taxon>
    </lineage>
</organism>
<feature type="compositionally biased region" description="Polar residues" evidence="6">
    <location>
        <begin position="191"/>
        <end position="200"/>
    </location>
</feature>
<dbReference type="EMBL" id="QBLH01000257">
    <property type="protein sequence ID" value="TGZ56933.1"/>
    <property type="molecule type" value="Genomic_DNA"/>
</dbReference>
<feature type="transmembrane region" description="Helical" evidence="7">
    <location>
        <begin position="127"/>
        <end position="145"/>
    </location>
</feature>
<accession>A0A4S2L2K3</accession>
<feature type="compositionally biased region" description="Basic residues" evidence="6">
    <location>
        <begin position="161"/>
        <end position="183"/>
    </location>
</feature>
<dbReference type="PANTHER" id="PTHR12680">
    <property type="entry name" value="PUTATIVE HOMEODOMAIN TRANSCRIPTION FACTOR PHTF"/>
    <property type="match status" value="1"/>
</dbReference>
<feature type="transmembrane region" description="Helical" evidence="7">
    <location>
        <begin position="1025"/>
        <end position="1044"/>
    </location>
</feature>
<evidence type="ECO:0000256" key="6">
    <source>
        <dbReference type="SAM" id="MobiDB-lite"/>
    </source>
</evidence>
<dbReference type="InterPro" id="IPR039775">
    <property type="entry name" value="PHTF1/2"/>
</dbReference>
<feature type="region of interest" description="Disordered" evidence="6">
    <location>
        <begin position="220"/>
        <end position="262"/>
    </location>
</feature>
<dbReference type="Pfam" id="PF12129">
    <property type="entry name" value="PHTF1-2_N"/>
    <property type="match status" value="1"/>
</dbReference>
<dbReference type="GO" id="GO:0016020">
    <property type="term" value="C:membrane"/>
    <property type="evidence" value="ECO:0007669"/>
    <property type="project" value="UniProtKB-SubCell"/>
</dbReference>
<evidence type="ECO:0000313" key="9">
    <source>
        <dbReference type="EMBL" id="TGZ56933.1"/>
    </source>
</evidence>
<feature type="transmembrane region" description="Helical" evidence="7">
    <location>
        <begin position="1230"/>
        <end position="1250"/>
    </location>
</feature>
<dbReference type="STRING" id="300112.A0A4S2L2K3"/>
<dbReference type="InterPro" id="IPR004299">
    <property type="entry name" value="MBOAT_fam"/>
</dbReference>
<keyword evidence="10" id="KW-1185">Reference proteome</keyword>
<feature type="transmembrane region" description="Helical" evidence="7">
    <location>
        <begin position="91"/>
        <end position="112"/>
    </location>
</feature>
<evidence type="ECO:0000313" key="10">
    <source>
        <dbReference type="Proteomes" id="UP000310200"/>
    </source>
</evidence>
<keyword evidence="2 7" id="KW-0812">Transmembrane</keyword>
<evidence type="ECO:0000259" key="8">
    <source>
        <dbReference type="Pfam" id="PF12129"/>
    </source>
</evidence>
<evidence type="ECO:0000256" key="4">
    <source>
        <dbReference type="ARBA" id="ARBA00023136"/>
    </source>
</evidence>
<feature type="compositionally biased region" description="Polar residues" evidence="6">
    <location>
        <begin position="239"/>
        <end position="256"/>
    </location>
</feature>
<dbReference type="GO" id="GO:0005783">
    <property type="term" value="C:endoplasmic reticulum"/>
    <property type="evidence" value="ECO:0007669"/>
    <property type="project" value="InterPro"/>
</dbReference>
<dbReference type="Pfam" id="PF03062">
    <property type="entry name" value="MBOAT"/>
    <property type="match status" value="1"/>
</dbReference>
<gene>
    <name evidence="9" type="ORF">DBV15_08467</name>
</gene>
<feature type="compositionally biased region" description="Low complexity" evidence="6">
    <location>
        <begin position="325"/>
        <end position="334"/>
    </location>
</feature>
<comment type="subcellular location">
    <subcellularLocation>
        <location evidence="1">Membrane</location>
        <topology evidence="1">Multi-pass membrane protein</topology>
    </subcellularLocation>
</comment>
<keyword evidence="9" id="KW-0238">DNA-binding</keyword>
<reference evidence="9 10" key="1">
    <citation type="journal article" date="2019" name="Philos. Trans. R. Soc. Lond., B, Biol. Sci.">
        <title>Ant behaviour and brain gene expression of defending hosts depend on the ecological success of the intruding social parasite.</title>
        <authorList>
            <person name="Kaur R."/>
            <person name="Stoldt M."/>
            <person name="Jongepier E."/>
            <person name="Feldmeyer B."/>
            <person name="Menzel F."/>
            <person name="Bornberg-Bauer E."/>
            <person name="Foitzik S."/>
        </authorList>
    </citation>
    <scope>NUCLEOTIDE SEQUENCE [LARGE SCALE GENOMIC DNA]</scope>
    <source>
        <tissue evidence="9">Whole body</tissue>
    </source>
</reference>
<feature type="transmembrane region" description="Helical" evidence="7">
    <location>
        <begin position="652"/>
        <end position="670"/>
    </location>
</feature>
<evidence type="ECO:0000256" key="1">
    <source>
        <dbReference type="ARBA" id="ARBA00004141"/>
    </source>
</evidence>
<dbReference type="Proteomes" id="UP000310200">
    <property type="component" value="Unassembled WGS sequence"/>
</dbReference>
<feature type="region of interest" description="Disordered" evidence="6">
    <location>
        <begin position="148"/>
        <end position="200"/>
    </location>
</feature>
<feature type="compositionally biased region" description="Polar residues" evidence="6">
    <location>
        <begin position="363"/>
        <end position="374"/>
    </location>
</feature>
<evidence type="ECO:0000256" key="5">
    <source>
        <dbReference type="ARBA" id="ARBA00023180"/>
    </source>
</evidence>
<comment type="caution">
    <text evidence="9">The sequence shown here is derived from an EMBL/GenBank/DDBJ whole genome shotgun (WGS) entry which is preliminary data.</text>
</comment>
<name>A0A4S2L2K3_9HYME</name>
<keyword evidence="3 7" id="KW-1133">Transmembrane helix</keyword>
<feature type="region of interest" description="Disordered" evidence="6">
    <location>
        <begin position="300"/>
        <end position="396"/>
    </location>
</feature>
<dbReference type="InterPro" id="IPR021980">
    <property type="entry name" value="PHTF1/2_N"/>
</dbReference>
<feature type="domain" description="PHTF1/2 N-terminal" evidence="8">
    <location>
        <begin position="3"/>
        <end position="149"/>
    </location>
</feature>
<sequence>MDEYQKKIGTYDKQQWERTIEQHILDGLTHVPMRTTKLKTELIDVDLVRGSSFPKAKPKHGLMTVACLAFQRLMFLPLYKKWWIQQTSYRIFVLFLLLYSLQTINIFLYYIYASRENEAEIVSMSEVLVPVVMMLVLCTVHSHIVSTHSGPTMTYNQSRQRITRRSRHVRSRNGKSRPRQNLRVHKDSKSSQDIASEKASTGSEEVLTAVRFAKKVVIQNGSQSQEPASAQVVYDKESLSTTGENSDPSNENVANREQQDDVPEEHVANIHQDDDGFESLNGNVSSDNDKVIGRALVQGNKSRLGLPRQNKAHRSWSEDSTIQVSSKSISSKNSAPDPLKNDDNFMDSKSNIHGHIKDKDTSSKILGSRNTRQQCESEEEGECEEATTHHLTEATTSATEWMGVTTNSDECSYSSELGESDIASEANYGEFVEHPFLWEFELPPPILFNSTCTSSDRVSCTIWTRRDIKKAELSVLDISSAIIARVESMPEGMNYFYGGLILSAALCLIPSIKRLSDHVGSDNIGNASVSLLPSDMIQVNFETYTDDLCRIIGIAFGIAERTYKQRLLYAKLFSHLTSSRRARKSDLPHFRLNKVRNIKTWLSVRSYLKRRGPQRSVDVIVSAVFLVTLLLLSLVSLELIKDLESLHSRYNVEALFWCFSLGIFILRFMTLGTKINKKYRNLSILITEQINLYLQIEQKPHKKEELMVANSVLKLAADLIKELESPFKISGLSANPYLYTITKVVLLSALSGVLSELLAPLRVARRGRDHDFGPGSRRISVTMAAAMDQDYYDGFRTFSWLADLVGLPIDQVNFVLTQFTALILAALLRSSLSPIATTPAARHVYGLTIGLALGYFCFGRQAIHLAILPALCYVAMRTQNPRNMQRVVLAIALIYLSCIHFHRQIYDYGSYTLDITGPLMVITQKVTSLAFNIHDGLMRREEELTPMQRHQAVQKMPTTLEFFSYIFHFQALMAGPVIFYRDYIDFIHGHHLPGAKSLAGFYDKNSQEKEIVLEPSPTLVVIKKVVASLACAIIFITFIPVFPIQRVKEDEFLENTSMLYKIWYLMLTTMLARFKYYHAWLFADAICNNSGLGFNGYDERGNARWDLTSNVDVYKFETSLNLRESIDSWNKGTNLWLRSIMYERVGRNKVIYTYALSALWHGFYPGYYLTFASAAFFTVAARSVRRHIRPLFLESQRKKTFYDVLTFITTRIVMAYLTFSFVLLELVPSIKVYLYLYLLPHLLALIAILLPPRLGLSRKTHKQSAAKIETDLSEAVSNGNAHKIM</sequence>
<evidence type="ECO:0000256" key="7">
    <source>
        <dbReference type="SAM" id="Phobius"/>
    </source>
</evidence>
<protein>
    <submittedName>
        <fullName evidence="9">Putative homeodomain transcription factor</fullName>
    </submittedName>
</protein>
<feature type="transmembrane region" description="Helical" evidence="7">
    <location>
        <begin position="1204"/>
        <end position="1224"/>
    </location>
</feature>
<proteinExistence type="predicted"/>
<dbReference type="PANTHER" id="PTHR12680:SF6">
    <property type="entry name" value="PROTEIN PHTF"/>
    <property type="match status" value="1"/>
</dbReference>
<feature type="transmembrane region" description="Helical" evidence="7">
    <location>
        <begin position="619"/>
        <end position="640"/>
    </location>
</feature>
<evidence type="ECO:0000256" key="3">
    <source>
        <dbReference type="ARBA" id="ARBA00022989"/>
    </source>
</evidence>
<feature type="compositionally biased region" description="Polar residues" evidence="6">
    <location>
        <begin position="148"/>
        <end position="157"/>
    </location>
</feature>
<feature type="transmembrane region" description="Helical" evidence="7">
    <location>
        <begin position="887"/>
        <end position="906"/>
    </location>
</feature>
<keyword evidence="9" id="KW-0371">Homeobox</keyword>
<dbReference type="GO" id="GO:0003677">
    <property type="term" value="F:DNA binding"/>
    <property type="evidence" value="ECO:0007669"/>
    <property type="project" value="UniProtKB-KW"/>
</dbReference>
<feature type="transmembrane region" description="Helical" evidence="7">
    <location>
        <begin position="1166"/>
        <end position="1184"/>
    </location>
</feature>
<keyword evidence="4 7" id="KW-0472">Membrane</keyword>